<dbReference type="AlphaFoldDB" id="A0A7V0IAD2"/>
<feature type="non-terminal residue" evidence="3">
    <location>
        <position position="1"/>
    </location>
</feature>
<dbReference type="PROSITE" id="PS51664">
    <property type="entry name" value="YCAO"/>
    <property type="match status" value="1"/>
</dbReference>
<keyword evidence="1" id="KW-0802">TPR repeat</keyword>
<comment type="caution">
    <text evidence="3">The sequence shown here is derived from an EMBL/GenBank/DDBJ whole genome shotgun (WGS) entry which is preliminary data.</text>
</comment>
<protein>
    <recommendedName>
        <fullName evidence="2">YcaO domain-containing protein</fullName>
    </recommendedName>
</protein>
<reference evidence="3" key="1">
    <citation type="journal article" date="2020" name="mSystems">
        <title>Genome- and Community-Level Interaction Insights into Carbon Utilization and Element Cycling Functions of Hydrothermarchaeota in Hydrothermal Sediment.</title>
        <authorList>
            <person name="Zhou Z."/>
            <person name="Liu Y."/>
            <person name="Xu W."/>
            <person name="Pan J."/>
            <person name="Luo Z.H."/>
            <person name="Li M."/>
        </authorList>
    </citation>
    <scope>NUCLEOTIDE SEQUENCE [LARGE SCALE GENOMIC DNA]</scope>
    <source>
        <strain evidence="3">HyVt-113</strain>
    </source>
</reference>
<dbReference type="PROSITE" id="PS50005">
    <property type="entry name" value="TPR"/>
    <property type="match status" value="1"/>
</dbReference>
<dbReference type="Pfam" id="PF02624">
    <property type="entry name" value="YcaO"/>
    <property type="match status" value="1"/>
</dbReference>
<dbReference type="EMBL" id="DQWQ01000103">
    <property type="protein sequence ID" value="HDD35626.1"/>
    <property type="molecule type" value="Genomic_DNA"/>
</dbReference>
<dbReference type="InterPro" id="IPR003776">
    <property type="entry name" value="YcaO-like_dom"/>
</dbReference>
<dbReference type="InterPro" id="IPR019734">
    <property type="entry name" value="TPR_rpt"/>
</dbReference>
<feature type="repeat" description="TPR" evidence="1">
    <location>
        <begin position="183"/>
        <end position="216"/>
    </location>
</feature>
<sequence length="235" mass="26541">GISTLAAIAHDPLAPTSTLKVYAAAGTHLNPELALVRALIELAQHRAQIIYRELVQGLSGGPTYCFKRFKTIEDVSFLLNGHKVLFDNLNSFSHPDFKVEIEHLLNTISKKGFEVFIVETTHPVLKLPAVIITIPSARLNRPSTKLHPYLLIARQLMDIRKYKDALRYMEETFEKEPSYQRLPQILCQAAVCAKMAGDYQKAVLYYEKAAEVSPHLFRSEKFVADFTEALSNIKE</sequence>
<dbReference type="InterPro" id="IPR011990">
    <property type="entry name" value="TPR-like_helical_dom_sf"/>
</dbReference>
<gene>
    <name evidence="3" type="ORF">ENF30_02370</name>
</gene>
<feature type="domain" description="YcaO" evidence="2">
    <location>
        <begin position="1"/>
        <end position="183"/>
    </location>
</feature>
<dbReference type="SMART" id="SM00028">
    <property type="entry name" value="TPR"/>
    <property type="match status" value="2"/>
</dbReference>
<accession>A0A7V0IAD2</accession>
<proteinExistence type="predicted"/>
<dbReference type="Gene3D" id="1.25.40.10">
    <property type="entry name" value="Tetratricopeptide repeat domain"/>
    <property type="match status" value="1"/>
</dbReference>
<evidence type="ECO:0000256" key="1">
    <source>
        <dbReference type="PROSITE-ProRule" id="PRU00339"/>
    </source>
</evidence>
<organism evidence="3">
    <name type="scientific">Desulfofervidus auxilii</name>
    <dbReference type="NCBI Taxonomy" id="1621989"/>
    <lineage>
        <taxon>Bacteria</taxon>
        <taxon>Pseudomonadati</taxon>
        <taxon>Thermodesulfobacteriota</taxon>
        <taxon>Candidatus Desulfofervidia</taxon>
        <taxon>Candidatus Desulfofervidales</taxon>
        <taxon>Candidatus Desulfofervidaceae</taxon>
        <taxon>Candidatus Desulfofervidus</taxon>
    </lineage>
</organism>
<name>A0A7V0IAD2_DESA2</name>
<dbReference type="Proteomes" id="UP000885706">
    <property type="component" value="Unassembled WGS sequence"/>
</dbReference>
<dbReference type="Gene3D" id="3.30.160.660">
    <property type="match status" value="1"/>
</dbReference>
<dbReference type="SUPFAM" id="SSF48452">
    <property type="entry name" value="TPR-like"/>
    <property type="match status" value="1"/>
</dbReference>
<evidence type="ECO:0000259" key="2">
    <source>
        <dbReference type="PROSITE" id="PS51664"/>
    </source>
</evidence>
<evidence type="ECO:0000313" key="3">
    <source>
        <dbReference type="EMBL" id="HDD35626.1"/>
    </source>
</evidence>